<sequence>MVRRTVDGVSCPVCQNAISVKAVDGSQPSGGLTFHFFGREHAKTATDFHLVFYSLVLRQLDGRKRVAITSPRIILLTVAPRVGPGERMCSTVVAAGRKRRPGQVVAYGLPLVRTRVELKSNDQAKKLGAIATFLDIPVTVSPHKSLNSSKGAIRSRDLRCCSEEEMVEELSGVTHARRI</sequence>
<name>A0AAV4DCN2_9GAST</name>
<evidence type="ECO:0000313" key="2">
    <source>
        <dbReference type="Proteomes" id="UP000735302"/>
    </source>
</evidence>
<dbReference type="Proteomes" id="UP000735302">
    <property type="component" value="Unassembled WGS sequence"/>
</dbReference>
<reference evidence="1 2" key="1">
    <citation type="journal article" date="2021" name="Elife">
        <title>Chloroplast acquisition without the gene transfer in kleptoplastic sea slugs, Plakobranchus ocellatus.</title>
        <authorList>
            <person name="Maeda T."/>
            <person name="Takahashi S."/>
            <person name="Yoshida T."/>
            <person name="Shimamura S."/>
            <person name="Takaki Y."/>
            <person name="Nagai Y."/>
            <person name="Toyoda A."/>
            <person name="Suzuki Y."/>
            <person name="Arimoto A."/>
            <person name="Ishii H."/>
            <person name="Satoh N."/>
            <person name="Nishiyama T."/>
            <person name="Hasebe M."/>
            <person name="Maruyama T."/>
            <person name="Minagawa J."/>
            <person name="Obokata J."/>
            <person name="Shigenobu S."/>
        </authorList>
    </citation>
    <scope>NUCLEOTIDE SEQUENCE [LARGE SCALE GENOMIC DNA]</scope>
</reference>
<proteinExistence type="predicted"/>
<protein>
    <submittedName>
        <fullName evidence="1">Gag-like protein</fullName>
    </submittedName>
</protein>
<accession>A0AAV4DCN2</accession>
<dbReference type="EMBL" id="BLXT01007728">
    <property type="protein sequence ID" value="GFO41828.1"/>
    <property type="molecule type" value="Genomic_DNA"/>
</dbReference>
<comment type="caution">
    <text evidence="1">The sequence shown here is derived from an EMBL/GenBank/DDBJ whole genome shotgun (WGS) entry which is preliminary data.</text>
</comment>
<evidence type="ECO:0000313" key="1">
    <source>
        <dbReference type="EMBL" id="GFO41828.1"/>
    </source>
</evidence>
<organism evidence="1 2">
    <name type="scientific">Plakobranchus ocellatus</name>
    <dbReference type="NCBI Taxonomy" id="259542"/>
    <lineage>
        <taxon>Eukaryota</taxon>
        <taxon>Metazoa</taxon>
        <taxon>Spiralia</taxon>
        <taxon>Lophotrochozoa</taxon>
        <taxon>Mollusca</taxon>
        <taxon>Gastropoda</taxon>
        <taxon>Heterobranchia</taxon>
        <taxon>Euthyneura</taxon>
        <taxon>Panpulmonata</taxon>
        <taxon>Sacoglossa</taxon>
        <taxon>Placobranchoidea</taxon>
        <taxon>Plakobranchidae</taxon>
        <taxon>Plakobranchus</taxon>
    </lineage>
</organism>
<gene>
    <name evidence="1" type="ORF">PoB_006833300</name>
</gene>
<dbReference type="AlphaFoldDB" id="A0AAV4DCN2"/>
<keyword evidence="2" id="KW-1185">Reference proteome</keyword>